<evidence type="ECO:0000256" key="1">
    <source>
        <dbReference type="SAM" id="Coils"/>
    </source>
</evidence>
<dbReference type="KEGG" id="fma:FMG_P0171"/>
<accession>B0S4M9</accession>
<name>B0S4M9_FINM2</name>
<dbReference type="HOGENOM" id="CLU_2682366_0_0_9"/>
<keyword evidence="1" id="KW-0175">Coiled coil</keyword>
<sequence length="74" mass="8665">MDFRTKIENQEKRIEKKKNIVEKKQSDLDQAKKDLKQAENDLQILIAECVLNKCKTIDNVFEMVGDFSSQLPHD</sequence>
<proteinExistence type="predicted"/>
<evidence type="ECO:0000313" key="3">
    <source>
        <dbReference type="Proteomes" id="UP000001319"/>
    </source>
</evidence>
<dbReference type="AlphaFoldDB" id="B0S4M9"/>
<keyword evidence="3" id="KW-1185">Reference proteome</keyword>
<reference evidence="2 3" key="1">
    <citation type="journal article" date="2008" name="DNA Res.">
        <title>Complete genome sequence of Finegoldia magna, an anaerobic opportunistic pathogen.</title>
        <authorList>
            <person name="Goto T."/>
            <person name="Yamashita A."/>
            <person name="Hirakawa H."/>
            <person name="Matsutani M."/>
            <person name="Todo K."/>
            <person name="Ohshima K."/>
            <person name="Toh H."/>
            <person name="Miyamoto K."/>
            <person name="Kuhara S."/>
            <person name="Hattori M."/>
            <person name="Shimizu T."/>
            <person name="Akimoto S."/>
        </authorList>
    </citation>
    <scope>NUCLEOTIDE SEQUENCE [LARGE SCALE GENOMIC DNA]</scope>
    <source>
        <strain evidence="3">ATCC 29328 / DSM 20472 / WAL 2508</strain>
        <plasmid evidence="2 3">pFMC</plasmid>
    </source>
</reference>
<dbReference type="RefSeq" id="WP_012289983.1">
    <property type="nucleotide sequence ID" value="NC_010371.1"/>
</dbReference>
<dbReference type="EMBL" id="AP008972">
    <property type="protein sequence ID" value="BAG09220.1"/>
    <property type="molecule type" value="Genomic_DNA"/>
</dbReference>
<geneLocation type="plasmid" evidence="2 3">
    <name>pFMC</name>
</geneLocation>
<protein>
    <submittedName>
        <fullName evidence="2">Uncharacterized protein</fullName>
    </submittedName>
</protein>
<gene>
    <name evidence="2" type="ordered locus">FMG_P0171</name>
</gene>
<dbReference type="Proteomes" id="UP000001319">
    <property type="component" value="Plasmid pFMC"/>
</dbReference>
<organism evidence="2 3">
    <name type="scientific">Finegoldia magna (strain ATCC 29328 / DSM 20472 / WAL 2508)</name>
    <name type="common">Peptostreptococcus magnus</name>
    <dbReference type="NCBI Taxonomy" id="334413"/>
    <lineage>
        <taxon>Bacteria</taxon>
        <taxon>Bacillati</taxon>
        <taxon>Bacillota</taxon>
        <taxon>Tissierellia</taxon>
        <taxon>Tissierellales</taxon>
        <taxon>Peptoniphilaceae</taxon>
        <taxon>Finegoldia</taxon>
    </lineage>
</organism>
<feature type="coiled-coil region" evidence="1">
    <location>
        <begin position="4"/>
        <end position="48"/>
    </location>
</feature>
<keyword evidence="2" id="KW-0614">Plasmid</keyword>
<evidence type="ECO:0000313" key="2">
    <source>
        <dbReference type="EMBL" id="BAG09220.1"/>
    </source>
</evidence>